<dbReference type="SUPFAM" id="SSF55073">
    <property type="entry name" value="Nucleotide cyclase"/>
    <property type="match status" value="1"/>
</dbReference>
<dbReference type="PANTHER" id="PTHR44757">
    <property type="entry name" value="DIGUANYLATE CYCLASE DGCP"/>
    <property type="match status" value="1"/>
</dbReference>
<protein>
    <recommendedName>
        <fullName evidence="6">Diguanylate cyclase with PAS/PAC sensor</fullName>
    </recommendedName>
</protein>
<proteinExistence type="predicted"/>
<keyword evidence="5" id="KW-1185">Reference proteome</keyword>
<dbReference type="Gene3D" id="3.30.70.270">
    <property type="match status" value="1"/>
</dbReference>
<dbReference type="InterPro" id="IPR035965">
    <property type="entry name" value="PAS-like_dom_sf"/>
</dbReference>
<dbReference type="Pfam" id="PF13426">
    <property type="entry name" value="PAS_9"/>
    <property type="match status" value="1"/>
</dbReference>
<dbReference type="NCBIfam" id="TIGR00254">
    <property type="entry name" value="GGDEF"/>
    <property type="match status" value="1"/>
</dbReference>
<evidence type="ECO:0000259" key="2">
    <source>
        <dbReference type="PROSITE" id="PS50113"/>
    </source>
</evidence>
<evidence type="ECO:0000313" key="4">
    <source>
        <dbReference type="EMBL" id="GGL78999.1"/>
    </source>
</evidence>
<dbReference type="SMART" id="SM00086">
    <property type="entry name" value="PAC"/>
    <property type="match status" value="1"/>
</dbReference>
<dbReference type="Pfam" id="PF00990">
    <property type="entry name" value="GGDEF"/>
    <property type="match status" value="1"/>
</dbReference>
<dbReference type="Proteomes" id="UP000639973">
    <property type="component" value="Unassembled WGS sequence"/>
</dbReference>
<sequence>MPGMLKDHGHLPEVLMRAVNAATNGIVITSSEGDQPIVYCNSAFEQLTGYQSSEILGRNCRFLQGEDTNPETQASLRHALNAGEAIDVIIRNYRKDGTAFWNALNLAPVQDVAGHLTHFVGIQTDVTQRVLLQRTLENQVHTDDLTGLRNRSFLMQALQAAVRDLGSGRLFAVGFADLDDFKAVNDAFGHEAGDEVLRQVSIRLQQCIRKGDVLARLAGDEFVVLVRAMEGCALDSLAQRLLNALERPVRLQGVQVRVQASLGFVLPAAGMDAEAVLAAADRAMYDAKRAGKHTFVIRDCR</sequence>
<dbReference type="PROSITE" id="PS50113">
    <property type="entry name" value="PAC"/>
    <property type="match status" value="1"/>
</dbReference>
<dbReference type="InterPro" id="IPR000160">
    <property type="entry name" value="GGDEF_dom"/>
</dbReference>
<dbReference type="InterPro" id="IPR029787">
    <property type="entry name" value="Nucleotide_cyclase"/>
</dbReference>
<dbReference type="SUPFAM" id="SSF55785">
    <property type="entry name" value="PYP-like sensor domain (PAS domain)"/>
    <property type="match status" value="1"/>
</dbReference>
<dbReference type="InterPro" id="IPR000014">
    <property type="entry name" value="PAS"/>
</dbReference>
<gene>
    <name evidence="4" type="ORF">GCM10010840_16070</name>
</gene>
<dbReference type="NCBIfam" id="TIGR00229">
    <property type="entry name" value="sensory_box"/>
    <property type="match status" value="1"/>
</dbReference>
<evidence type="ECO:0000259" key="1">
    <source>
        <dbReference type="PROSITE" id="PS50112"/>
    </source>
</evidence>
<dbReference type="EMBL" id="BMOL01000006">
    <property type="protein sequence ID" value="GGL78999.1"/>
    <property type="molecule type" value="Genomic_DNA"/>
</dbReference>
<evidence type="ECO:0000313" key="5">
    <source>
        <dbReference type="Proteomes" id="UP000639973"/>
    </source>
</evidence>
<dbReference type="Gene3D" id="3.30.450.20">
    <property type="entry name" value="PAS domain"/>
    <property type="match status" value="1"/>
</dbReference>
<feature type="domain" description="PAC" evidence="2">
    <location>
        <begin position="84"/>
        <end position="138"/>
    </location>
</feature>
<dbReference type="InterPro" id="IPR043128">
    <property type="entry name" value="Rev_trsase/Diguanyl_cyclase"/>
</dbReference>
<evidence type="ECO:0000259" key="3">
    <source>
        <dbReference type="PROSITE" id="PS50887"/>
    </source>
</evidence>
<dbReference type="SMART" id="SM00267">
    <property type="entry name" value="GGDEF"/>
    <property type="match status" value="1"/>
</dbReference>
<dbReference type="PROSITE" id="PS50112">
    <property type="entry name" value="PAS"/>
    <property type="match status" value="1"/>
</dbReference>
<evidence type="ECO:0008006" key="6">
    <source>
        <dbReference type="Google" id="ProtNLM"/>
    </source>
</evidence>
<dbReference type="SMART" id="SM00091">
    <property type="entry name" value="PAS"/>
    <property type="match status" value="1"/>
</dbReference>
<feature type="domain" description="PAS" evidence="1">
    <location>
        <begin position="11"/>
        <end position="83"/>
    </location>
</feature>
<dbReference type="InterPro" id="IPR052155">
    <property type="entry name" value="Biofilm_reg_signaling"/>
</dbReference>
<name>A0ABQ2G7L2_9DEIO</name>
<dbReference type="CDD" id="cd00130">
    <property type="entry name" value="PAS"/>
    <property type="match status" value="1"/>
</dbReference>
<reference evidence="5" key="1">
    <citation type="journal article" date="2019" name="Int. J. Syst. Evol. Microbiol.">
        <title>The Global Catalogue of Microorganisms (GCM) 10K type strain sequencing project: providing services to taxonomists for standard genome sequencing and annotation.</title>
        <authorList>
            <consortium name="The Broad Institute Genomics Platform"/>
            <consortium name="The Broad Institute Genome Sequencing Center for Infectious Disease"/>
            <person name="Wu L."/>
            <person name="Ma J."/>
        </authorList>
    </citation>
    <scope>NUCLEOTIDE SEQUENCE [LARGE SCALE GENOMIC DNA]</scope>
    <source>
        <strain evidence="5">JCM 15442</strain>
    </source>
</reference>
<dbReference type="PANTHER" id="PTHR44757:SF2">
    <property type="entry name" value="BIOFILM ARCHITECTURE MAINTENANCE PROTEIN MBAA"/>
    <property type="match status" value="1"/>
</dbReference>
<comment type="caution">
    <text evidence="4">The sequence shown here is derived from an EMBL/GenBank/DDBJ whole genome shotgun (WGS) entry which is preliminary data.</text>
</comment>
<dbReference type="PROSITE" id="PS50887">
    <property type="entry name" value="GGDEF"/>
    <property type="match status" value="1"/>
</dbReference>
<dbReference type="CDD" id="cd01949">
    <property type="entry name" value="GGDEF"/>
    <property type="match status" value="1"/>
</dbReference>
<dbReference type="InterPro" id="IPR000700">
    <property type="entry name" value="PAS-assoc_C"/>
</dbReference>
<feature type="domain" description="GGDEF" evidence="3">
    <location>
        <begin position="169"/>
        <end position="300"/>
    </location>
</feature>
<organism evidence="4 5">
    <name type="scientific">Deinococcus aerolatus</name>
    <dbReference type="NCBI Taxonomy" id="522487"/>
    <lineage>
        <taxon>Bacteria</taxon>
        <taxon>Thermotogati</taxon>
        <taxon>Deinococcota</taxon>
        <taxon>Deinococci</taxon>
        <taxon>Deinococcales</taxon>
        <taxon>Deinococcaceae</taxon>
        <taxon>Deinococcus</taxon>
    </lineage>
</organism>
<accession>A0ABQ2G7L2</accession>
<dbReference type="InterPro" id="IPR001610">
    <property type="entry name" value="PAC"/>
</dbReference>